<comment type="subcellular location">
    <subcellularLocation>
        <location evidence="6">Cytoplasm</location>
    </subcellularLocation>
</comment>
<organism evidence="7 8">
    <name type="scientific">Roseofilum acuticapitatum BLCC-M154</name>
    <dbReference type="NCBI Taxonomy" id="3022444"/>
    <lineage>
        <taxon>Bacteria</taxon>
        <taxon>Bacillati</taxon>
        <taxon>Cyanobacteriota</taxon>
        <taxon>Cyanophyceae</taxon>
        <taxon>Desertifilales</taxon>
        <taxon>Desertifilaceae</taxon>
        <taxon>Roseofilum</taxon>
        <taxon>Roseofilum acuticapitatum</taxon>
    </lineage>
</organism>
<dbReference type="EMBL" id="JAQOSP010000052">
    <property type="protein sequence ID" value="MDJ1169288.1"/>
    <property type="molecule type" value="Genomic_DNA"/>
</dbReference>
<dbReference type="GO" id="GO:0008855">
    <property type="term" value="F:exodeoxyribonuclease VII activity"/>
    <property type="evidence" value="ECO:0007669"/>
    <property type="project" value="UniProtKB-EC"/>
</dbReference>
<dbReference type="InterPro" id="IPR003761">
    <property type="entry name" value="Exonuc_VII_S"/>
</dbReference>
<name>A0ABT7AQV4_9CYAN</name>
<dbReference type="HAMAP" id="MF_00337">
    <property type="entry name" value="Exonuc_7_S"/>
    <property type="match status" value="1"/>
</dbReference>
<evidence type="ECO:0000256" key="1">
    <source>
        <dbReference type="ARBA" id="ARBA00009998"/>
    </source>
</evidence>
<evidence type="ECO:0000256" key="3">
    <source>
        <dbReference type="ARBA" id="ARBA00022722"/>
    </source>
</evidence>
<keyword evidence="3 6" id="KW-0540">Nuclease</keyword>
<comment type="function">
    <text evidence="6">Bidirectionally degrades single-stranded DNA into large acid-insoluble oligonucleotides, which are then degraded further into small acid-soluble oligonucleotides.</text>
</comment>
<comment type="subunit">
    <text evidence="6">Heterooligomer composed of large and small subunits.</text>
</comment>
<dbReference type="NCBIfam" id="TIGR01280">
    <property type="entry name" value="xseB"/>
    <property type="match status" value="1"/>
</dbReference>
<evidence type="ECO:0000256" key="4">
    <source>
        <dbReference type="ARBA" id="ARBA00022801"/>
    </source>
</evidence>
<dbReference type="PIRSF" id="PIRSF006488">
    <property type="entry name" value="Exonuc_VII_S"/>
    <property type="match status" value="1"/>
</dbReference>
<dbReference type="EC" id="3.1.11.6" evidence="6"/>
<evidence type="ECO:0000256" key="5">
    <source>
        <dbReference type="ARBA" id="ARBA00022839"/>
    </source>
</evidence>
<comment type="similarity">
    <text evidence="1 6">Belongs to the XseB family.</text>
</comment>
<dbReference type="Gene3D" id="1.10.287.1040">
    <property type="entry name" value="Exonuclease VII, small subunit"/>
    <property type="match status" value="1"/>
</dbReference>
<evidence type="ECO:0000256" key="6">
    <source>
        <dbReference type="HAMAP-Rule" id="MF_00337"/>
    </source>
</evidence>
<evidence type="ECO:0000256" key="2">
    <source>
        <dbReference type="ARBA" id="ARBA00022490"/>
    </source>
</evidence>
<gene>
    <name evidence="6 7" type="primary">xseB</name>
    <name evidence="7" type="ORF">PMG71_07610</name>
</gene>
<keyword evidence="2 6" id="KW-0963">Cytoplasm</keyword>
<accession>A0ABT7AQV4</accession>
<dbReference type="RefSeq" id="WP_283753048.1">
    <property type="nucleotide sequence ID" value="NZ_JAQOSP010000052.1"/>
</dbReference>
<reference evidence="7 8" key="1">
    <citation type="submission" date="2023-01" db="EMBL/GenBank/DDBJ databases">
        <title>Novel diversity within Roseofilum (Cyanobacteria; Desertifilaceae) from marine benthic mats with descriptions of four novel species.</title>
        <authorList>
            <person name="Wang Y."/>
            <person name="Berthold D.E."/>
            <person name="Hu J."/>
            <person name="Lefler F.W."/>
            <person name="Laughinghouse H.D. IV."/>
        </authorList>
    </citation>
    <scope>NUCLEOTIDE SEQUENCE [LARGE SCALE GENOMIC DNA]</scope>
    <source>
        <strain evidence="7 8">BLCC-M154</strain>
    </source>
</reference>
<proteinExistence type="inferred from homology"/>
<dbReference type="SUPFAM" id="SSF116842">
    <property type="entry name" value="XseB-like"/>
    <property type="match status" value="1"/>
</dbReference>
<keyword evidence="8" id="KW-1185">Reference proteome</keyword>
<comment type="caution">
    <text evidence="7">The sequence shown here is derived from an EMBL/GenBank/DDBJ whole genome shotgun (WGS) entry which is preliminary data.</text>
</comment>
<keyword evidence="4 6" id="KW-0378">Hydrolase</keyword>
<dbReference type="Pfam" id="PF02609">
    <property type="entry name" value="Exonuc_VII_S"/>
    <property type="match status" value="1"/>
</dbReference>
<sequence>MPKSSKRNSTAQPEWNYEETVAQVEAIISQMETGDLDLAEVFDQFTLAVEYLKECERFLAQKRSQMDLMIETLSEEPEF</sequence>
<dbReference type="InterPro" id="IPR037004">
    <property type="entry name" value="Exonuc_VII_ssu_sf"/>
</dbReference>
<dbReference type="Proteomes" id="UP001235303">
    <property type="component" value="Unassembled WGS sequence"/>
</dbReference>
<evidence type="ECO:0000313" key="7">
    <source>
        <dbReference type="EMBL" id="MDJ1169288.1"/>
    </source>
</evidence>
<protein>
    <recommendedName>
        <fullName evidence="6">Exodeoxyribonuclease 7 small subunit</fullName>
        <ecNumber evidence="6">3.1.11.6</ecNumber>
    </recommendedName>
    <alternativeName>
        <fullName evidence="6">Exodeoxyribonuclease VII small subunit</fullName>
        <shortName evidence="6">Exonuclease VII small subunit</shortName>
    </alternativeName>
</protein>
<keyword evidence="5 6" id="KW-0269">Exonuclease</keyword>
<comment type="catalytic activity">
    <reaction evidence="6">
        <text>Exonucleolytic cleavage in either 5'- to 3'- or 3'- to 5'-direction to yield nucleoside 5'-phosphates.</text>
        <dbReference type="EC" id="3.1.11.6"/>
    </reaction>
</comment>
<evidence type="ECO:0000313" key="8">
    <source>
        <dbReference type="Proteomes" id="UP001235303"/>
    </source>
</evidence>